<protein>
    <recommendedName>
        <fullName evidence="5">Chaplin domain-containing protein</fullName>
    </recommendedName>
</protein>
<dbReference type="EMBL" id="CP072788">
    <property type="protein sequence ID" value="QTR05854.1"/>
    <property type="molecule type" value="Genomic_DNA"/>
</dbReference>
<feature type="region of interest" description="Disordered" evidence="1">
    <location>
        <begin position="549"/>
        <end position="580"/>
    </location>
</feature>
<organism evidence="3 4">
    <name type="scientific">Saccharothrix algeriensis</name>
    <dbReference type="NCBI Taxonomy" id="173560"/>
    <lineage>
        <taxon>Bacteria</taxon>
        <taxon>Bacillati</taxon>
        <taxon>Actinomycetota</taxon>
        <taxon>Actinomycetes</taxon>
        <taxon>Pseudonocardiales</taxon>
        <taxon>Pseudonocardiaceae</taxon>
        <taxon>Saccharothrix</taxon>
    </lineage>
</organism>
<feature type="compositionally biased region" description="Polar residues" evidence="1">
    <location>
        <begin position="568"/>
        <end position="580"/>
    </location>
</feature>
<keyword evidence="2" id="KW-0732">Signal</keyword>
<feature type="region of interest" description="Disordered" evidence="1">
    <location>
        <begin position="604"/>
        <end position="628"/>
    </location>
</feature>
<feature type="region of interest" description="Disordered" evidence="1">
    <location>
        <begin position="755"/>
        <end position="779"/>
    </location>
</feature>
<feature type="region of interest" description="Disordered" evidence="1">
    <location>
        <begin position="795"/>
        <end position="831"/>
    </location>
</feature>
<feature type="compositionally biased region" description="Polar residues" evidence="1">
    <location>
        <begin position="651"/>
        <end position="667"/>
    </location>
</feature>
<sequence length="1116" mass="109166">MQTWAKRGIQSALVTGGLLMLGTGIASAQENVSPDTPPSPLDSKVRVPIEVDKNNLGTPVGNHDLPSIRQELGTESLRATVPANPLFRGLQDRAGGVDTSHVTRGNTVDGDVVVPVMACGNAVAAGGDAQSVESCDQSARTTDTGRVLRTDGSNSALAGNAVAAHSATPVLVSGNAVAAGADAYSETAARQDAAAGGDVETAGSDGALAGNVVAAQQATPVQLANNGVAAAGVANSTSTADSTARSGGALSTDGDRSSVGGNVVGVPLAPAAAVDGNAVSGVGNADTLSRTSTGSTAGRERGAPNGATRYANTSGEDATAAGGVVQPQFAGPIATNGNAVAGLGNADTVNTTKGVAKAGGVTDTSGDDSTVSGTIADAPIALPSTTGGNAVTAVGNGSAAHRNQTAADAGGETLTNGDRSVLSGNSANTPPAGAFDLCGNGVSGGGIADGECDNVVESEAGGYNGTTGNDSVLSGNIGQAPLGVPAEGFGNGAAAAGTASGAAAEDKVIRSGGTPNSRDDDGTVSSNVVTAPTAVGGQVFGDAAGVVANPTSRSDSDTTIVTGGPAQATGQHGSASGNIVEAPTSNPAQAFGLTAVGVGNGSSDVSNRLRSRSGGSAASTGDEGSVAGNVVSLPEATSPQVFGSAVGVGGNTESRAGNDFTSFSGGDVATSGNRGSLAGNGVTAQPAVPFQAFSDTVSAVGNGRSDVDNNSAVVAGGGHSTEAWDSSVSGNLVSAPVNAGPGAFGDALAAVGRAESETDNTTLSQSGGATATKGRGSVAAQELALPNEARPIVHDVPGEVLGTATTATRDDSRQRTGDDDVDGNPVRNSADQGIHLPLGIDSLMGPTEVPSLSSLDRLASFGSLDLLSDLHAPRELALDGARLLTVPPVLVDEDRPLTTPVLAVPPHRPTEMTPPRLGAPVIAAESGEARAETVRVSQVREVREHARLPRSARKAPGLDQLTGGLSVAGLGEGSPLSGLAGGFTPARLVEGLTRAASTVGGATRHADAEERSFTGTLPLVDQDAPTLPTLPAVQRELPGLPVASPAPLPFVVPVPGVAQPRTQAAPALPALDGLADAEVTRPLAPITQRVHAPALAGLDARTVFGALEDTTVLPRI</sequence>
<feature type="region of interest" description="Disordered" evidence="1">
    <location>
        <begin position="493"/>
        <end position="526"/>
    </location>
</feature>
<feature type="compositionally biased region" description="Polar residues" evidence="1">
    <location>
        <begin position="759"/>
        <end position="769"/>
    </location>
</feature>
<feature type="compositionally biased region" description="Basic and acidic residues" evidence="1">
    <location>
        <begin position="808"/>
        <end position="818"/>
    </location>
</feature>
<feature type="region of interest" description="Disordered" evidence="1">
    <location>
        <begin position="644"/>
        <end position="667"/>
    </location>
</feature>
<evidence type="ECO:0008006" key="5">
    <source>
        <dbReference type="Google" id="ProtNLM"/>
    </source>
</evidence>
<feature type="compositionally biased region" description="Low complexity" evidence="1">
    <location>
        <begin position="493"/>
        <end position="503"/>
    </location>
</feature>
<feature type="chain" id="PRO_5035811063" description="Chaplin domain-containing protein" evidence="2">
    <location>
        <begin position="29"/>
        <end position="1116"/>
    </location>
</feature>
<gene>
    <name evidence="3" type="ORF">J7S33_15975</name>
</gene>
<feature type="region of interest" description="Disordered" evidence="1">
    <location>
        <begin position="236"/>
        <end position="261"/>
    </location>
</feature>
<feature type="signal peptide" evidence="2">
    <location>
        <begin position="1"/>
        <end position="28"/>
    </location>
</feature>
<feature type="region of interest" description="Disordered" evidence="1">
    <location>
        <begin position="277"/>
        <end position="314"/>
    </location>
</feature>
<feature type="compositionally biased region" description="Polar residues" evidence="1">
    <location>
        <begin position="286"/>
        <end position="296"/>
    </location>
</feature>
<reference evidence="3" key="1">
    <citation type="submission" date="2021-04" db="EMBL/GenBank/DDBJ databases">
        <title>Saccharothrix algeriensis WGS.</title>
        <authorList>
            <person name="Stuskova K."/>
            <person name="Hakalova E."/>
            <person name="Tebbal A.B."/>
            <person name="Eichmeier A."/>
        </authorList>
    </citation>
    <scope>NUCLEOTIDE SEQUENCE</scope>
    <source>
        <strain evidence="3">NRRL B-24137</strain>
    </source>
</reference>
<evidence type="ECO:0000313" key="4">
    <source>
        <dbReference type="Proteomes" id="UP000671828"/>
    </source>
</evidence>
<proteinExistence type="predicted"/>
<evidence type="ECO:0000256" key="2">
    <source>
        <dbReference type="SAM" id="SignalP"/>
    </source>
</evidence>
<accession>A0A8T8I7A1</accession>
<evidence type="ECO:0000256" key="1">
    <source>
        <dbReference type="SAM" id="MobiDB-lite"/>
    </source>
</evidence>
<dbReference type="Proteomes" id="UP000671828">
    <property type="component" value="Chromosome"/>
</dbReference>
<evidence type="ECO:0000313" key="3">
    <source>
        <dbReference type="EMBL" id="QTR05854.1"/>
    </source>
</evidence>
<name>A0A8T8I7A1_9PSEU</name>
<feature type="compositionally biased region" description="Polar residues" evidence="1">
    <location>
        <begin position="549"/>
        <end position="561"/>
    </location>
</feature>
<feature type="region of interest" description="Disordered" evidence="1">
    <location>
        <begin position="998"/>
        <end position="1020"/>
    </location>
</feature>
<dbReference type="AlphaFoldDB" id="A0A8T8I7A1"/>